<dbReference type="Proteomes" id="UP000323567">
    <property type="component" value="Unassembled WGS sequence"/>
</dbReference>
<dbReference type="InterPro" id="IPR013320">
    <property type="entry name" value="ConA-like_dom_sf"/>
</dbReference>
<comment type="caution">
    <text evidence="2">The sequence shown here is derived from an EMBL/GenBank/DDBJ whole genome shotgun (WGS) entry which is preliminary data.</text>
</comment>
<gene>
    <name evidence="2" type="ORF">F2Y13_13830</name>
</gene>
<evidence type="ECO:0000313" key="2">
    <source>
        <dbReference type="EMBL" id="KAA2366148.1"/>
    </source>
</evidence>
<name>A0A5B3FXV5_9BACT</name>
<dbReference type="InterPro" id="IPR013728">
    <property type="entry name" value="BT_3987-like_N"/>
</dbReference>
<protein>
    <submittedName>
        <fullName evidence="2">DUF1735 domain-containing protein</fullName>
    </submittedName>
</protein>
<accession>A0A5B3FXV5</accession>
<dbReference type="Pfam" id="PF13385">
    <property type="entry name" value="Laminin_G_3"/>
    <property type="match status" value="1"/>
</dbReference>
<dbReference type="SUPFAM" id="SSF49899">
    <property type="entry name" value="Concanavalin A-like lectins/glucanases"/>
    <property type="match status" value="1"/>
</dbReference>
<dbReference type="EMBL" id="VVXK01000027">
    <property type="protein sequence ID" value="KAA2366148.1"/>
    <property type="molecule type" value="Genomic_DNA"/>
</dbReference>
<reference evidence="2 3" key="1">
    <citation type="journal article" date="2019" name="Nat. Med.">
        <title>A library of human gut bacterial isolates paired with longitudinal multiomics data enables mechanistic microbiome research.</title>
        <authorList>
            <person name="Poyet M."/>
            <person name="Groussin M."/>
            <person name="Gibbons S.M."/>
            <person name="Avila-Pacheco J."/>
            <person name="Jiang X."/>
            <person name="Kearney S.M."/>
            <person name="Perrotta A.R."/>
            <person name="Berdy B."/>
            <person name="Zhao S."/>
            <person name="Lieberman T.D."/>
            <person name="Swanson P.K."/>
            <person name="Smith M."/>
            <person name="Roesemann S."/>
            <person name="Alexander J.E."/>
            <person name="Rich S.A."/>
            <person name="Livny J."/>
            <person name="Vlamakis H."/>
            <person name="Clish C."/>
            <person name="Bullock K."/>
            <person name="Deik A."/>
            <person name="Scott J."/>
            <person name="Pierce K.A."/>
            <person name="Xavier R.J."/>
            <person name="Alm E.J."/>
        </authorList>
    </citation>
    <scope>NUCLEOTIDE SEQUENCE [LARGE SCALE GENOMIC DNA]</scope>
    <source>
        <strain evidence="2 3">BIOML-A2</strain>
    </source>
</reference>
<feature type="domain" description="BT-3987-like N-terminal" evidence="1">
    <location>
        <begin position="31"/>
        <end position="149"/>
    </location>
</feature>
<dbReference type="Gene3D" id="2.60.120.200">
    <property type="match status" value="1"/>
</dbReference>
<dbReference type="PROSITE" id="PS51257">
    <property type="entry name" value="PROKAR_LIPOPROTEIN"/>
    <property type="match status" value="1"/>
</dbReference>
<dbReference type="Pfam" id="PF08522">
    <property type="entry name" value="BT_3987-like_N"/>
    <property type="match status" value="1"/>
</dbReference>
<dbReference type="GO" id="GO:0005975">
    <property type="term" value="P:carbohydrate metabolic process"/>
    <property type="evidence" value="ECO:0007669"/>
    <property type="project" value="UniProtKB-ARBA"/>
</dbReference>
<evidence type="ECO:0000313" key="3">
    <source>
        <dbReference type="Proteomes" id="UP000323567"/>
    </source>
</evidence>
<dbReference type="GO" id="GO:0004553">
    <property type="term" value="F:hydrolase activity, hydrolyzing O-glycosyl compounds"/>
    <property type="evidence" value="ECO:0007669"/>
    <property type="project" value="UniProtKB-ARBA"/>
</dbReference>
<proteinExistence type="predicted"/>
<dbReference type="RefSeq" id="WP_149887822.1">
    <property type="nucleotide sequence ID" value="NZ_CAUCFE010000052.1"/>
</dbReference>
<dbReference type="GeneID" id="92755882"/>
<evidence type="ECO:0000259" key="1">
    <source>
        <dbReference type="Pfam" id="PF08522"/>
    </source>
</evidence>
<dbReference type="Gene3D" id="2.60.40.1740">
    <property type="entry name" value="hypothetical protein (bacova_03559)"/>
    <property type="match status" value="1"/>
</dbReference>
<sequence length="421" mass="47118">MKLRRIYLYFVSAAFILLAGCESDYENRYPFDNAAYIDAAETSSDNNVTFKKTVTQLDRELSAVLISPAKENIEVTFAIDPSLVNTYNAKHDTKYAVLDDSYYEFPERTATVEAGKSVSEPLTIHFKNLDRLDIDATQLLPVTIVSAGGGLSTLSGSQTVYYLVRRSSAITTAAVLTDNWIDVPAFDKAGTADCVNGLTAVTYEAIVRVHDFHYAGPTSSYIEEKLSTIMGVEQHLLLRIGDTNFYADQLQVDGSGVSLGKFPEKNKGKLLSLEEWYHVAFTYDLETGIACIYLNGQLQSQTQVAPTVKVINLGLRAIDPDPETDARQFFIGYSYDAFRQLCGDISEVRVWSVARTQADIWRDMYDVENPAEKPELRAYWKFNEGTGNIIKDWSQYGNDAVAHTDLKWNTSVEIPQLNKQE</sequence>
<organism evidence="2 3">
    <name type="scientific">Alistipes shahii</name>
    <dbReference type="NCBI Taxonomy" id="328814"/>
    <lineage>
        <taxon>Bacteria</taxon>
        <taxon>Pseudomonadati</taxon>
        <taxon>Bacteroidota</taxon>
        <taxon>Bacteroidia</taxon>
        <taxon>Bacteroidales</taxon>
        <taxon>Rikenellaceae</taxon>
        <taxon>Alistipes</taxon>
    </lineage>
</organism>
<dbReference type="AlphaFoldDB" id="A0A5B3FXV5"/>